<keyword evidence="9" id="KW-1185">Reference proteome</keyword>
<dbReference type="InterPro" id="IPR041542">
    <property type="entry name" value="GH43_C2"/>
</dbReference>
<evidence type="ECO:0000256" key="5">
    <source>
        <dbReference type="PIRSR" id="PIRSR606710-2"/>
    </source>
</evidence>
<dbReference type="SUPFAM" id="SSF49899">
    <property type="entry name" value="Concanavalin A-like lectins/glucanases"/>
    <property type="match status" value="1"/>
</dbReference>
<dbReference type="SUPFAM" id="SSF75005">
    <property type="entry name" value="Arabinanase/levansucrase/invertase"/>
    <property type="match status" value="1"/>
</dbReference>
<dbReference type="Pfam" id="PF04616">
    <property type="entry name" value="Glyco_hydro_43"/>
    <property type="match status" value="1"/>
</dbReference>
<evidence type="ECO:0000259" key="7">
    <source>
        <dbReference type="Pfam" id="PF17851"/>
    </source>
</evidence>
<feature type="domain" description="Beta-xylosidase C-terminal Concanavalin A-like" evidence="7">
    <location>
        <begin position="345"/>
        <end position="533"/>
    </location>
</feature>
<feature type="active site" description="Proton donor" evidence="4">
    <location>
        <position position="206"/>
    </location>
</feature>
<feature type="active site" description="Proton acceptor" evidence="4">
    <location>
        <position position="37"/>
    </location>
</feature>
<dbReference type="Gene3D" id="2.115.10.20">
    <property type="entry name" value="Glycosyl hydrolase domain, family 43"/>
    <property type="match status" value="1"/>
</dbReference>
<accession>A0A4P6YBE2</accession>
<evidence type="ECO:0000256" key="6">
    <source>
        <dbReference type="RuleBase" id="RU361187"/>
    </source>
</evidence>
<dbReference type="KEGG" id="fnk:E1750_17405"/>
<sequence length="540" mass="61368">MKKTCTYLFCLIVAVTFGQNSSPETYKNPVLSGFYPDPSICRVGDDYYMVNSSFEWFPGMPIHHSKDLVNWELIGYGITRPEQVPLPKGLKDSRGIYAVTIRHHDGVFYLITTCVNCEGNFYVTATNPAGPWSNPVWLNSNGIDPSLFWDEDGKCYYTGHGNISGVNDWPDKNGAWIQELDTKQGKLIGPKKQLTHGYAKNARWTEGPHLYKKDGKYLLLVAEGGTGFHHSVTLHHSDSVWGPYIPYHSNPVMSHRQLGQDFPVHSVGHADLIQTQNNEWWSVMLGKRKKENFSLLARETFLTPVKFENEEGYPIPVFNPGVGHLLMEQKRPNLPWTPFKKVAARDEFDSKDLALEWNFLRTPYTKWYAIEKGALKMNLRPEIMDSLVNPSLIVRRIQHHKFEASTHLEFEAKNAKEQAGIAVYRNSTNHIQLVKEKNDLVLFATKKGKRQEMARVPFKGKEVFLKIEGDNIRSTFSYGTSESNYKTIGGIQDLSIVSDEVAGGFSGPYVGMYATSNGEKTKSIASFDWFEYKNVDKENE</sequence>
<dbReference type="InterPro" id="IPR051795">
    <property type="entry name" value="Glycosyl_Hydrlase_43"/>
</dbReference>
<dbReference type="PANTHER" id="PTHR42812">
    <property type="entry name" value="BETA-XYLOSIDASE"/>
    <property type="match status" value="1"/>
</dbReference>
<dbReference type="InterPro" id="IPR023296">
    <property type="entry name" value="Glyco_hydro_beta-prop_sf"/>
</dbReference>
<proteinExistence type="inferred from homology"/>
<gene>
    <name evidence="8" type="ORF">E1750_17405</name>
</gene>
<evidence type="ECO:0000256" key="3">
    <source>
        <dbReference type="ARBA" id="ARBA00023295"/>
    </source>
</evidence>
<dbReference type="Pfam" id="PF17851">
    <property type="entry name" value="GH43_C2"/>
    <property type="match status" value="1"/>
</dbReference>
<dbReference type="OrthoDB" id="9801455at2"/>
<dbReference type="CDD" id="cd18617">
    <property type="entry name" value="GH43_XynB-like"/>
    <property type="match status" value="1"/>
</dbReference>
<protein>
    <submittedName>
        <fullName evidence="8">Glycoside hydrolase family 43 protein</fullName>
    </submittedName>
</protein>
<evidence type="ECO:0000256" key="1">
    <source>
        <dbReference type="ARBA" id="ARBA00009865"/>
    </source>
</evidence>
<evidence type="ECO:0000313" key="8">
    <source>
        <dbReference type="EMBL" id="QBN20491.1"/>
    </source>
</evidence>
<feature type="site" description="Important for catalytic activity, responsible for pKa modulation of the active site Glu and correct orientation of both the proton donor and substrate" evidence="5">
    <location>
        <position position="144"/>
    </location>
</feature>
<dbReference type="AlphaFoldDB" id="A0A4P6YBE2"/>
<reference evidence="9" key="1">
    <citation type="submission" date="2019-03" db="EMBL/GenBank/DDBJ databases">
        <title>Flavobacterium sp.</title>
        <authorList>
            <person name="Kim H."/>
        </authorList>
    </citation>
    <scope>NUCLEOTIDE SEQUENCE [LARGE SCALE GENOMIC DNA]</scope>
    <source>
        <strain evidence="9">GS13</strain>
    </source>
</reference>
<organism evidence="8 9">
    <name type="scientific">Flavobacterium nackdongense</name>
    <dbReference type="NCBI Taxonomy" id="2547394"/>
    <lineage>
        <taxon>Bacteria</taxon>
        <taxon>Pseudomonadati</taxon>
        <taxon>Bacteroidota</taxon>
        <taxon>Flavobacteriia</taxon>
        <taxon>Flavobacteriales</taxon>
        <taxon>Flavobacteriaceae</taxon>
        <taxon>Flavobacterium</taxon>
    </lineage>
</organism>
<dbReference type="EMBL" id="CP037933">
    <property type="protein sequence ID" value="QBN20491.1"/>
    <property type="molecule type" value="Genomic_DNA"/>
</dbReference>
<dbReference type="GO" id="GO:0005975">
    <property type="term" value="P:carbohydrate metabolic process"/>
    <property type="evidence" value="ECO:0007669"/>
    <property type="project" value="InterPro"/>
</dbReference>
<name>A0A4P6YBE2_9FLAO</name>
<dbReference type="Proteomes" id="UP000291124">
    <property type="component" value="Chromosome"/>
</dbReference>
<dbReference type="Gene3D" id="2.60.120.200">
    <property type="match status" value="1"/>
</dbReference>
<evidence type="ECO:0000256" key="4">
    <source>
        <dbReference type="PIRSR" id="PIRSR606710-1"/>
    </source>
</evidence>
<keyword evidence="3 6" id="KW-0326">Glycosidase</keyword>
<dbReference type="InterPro" id="IPR006710">
    <property type="entry name" value="Glyco_hydro_43"/>
</dbReference>
<comment type="similarity">
    <text evidence="1 6">Belongs to the glycosyl hydrolase 43 family.</text>
</comment>
<dbReference type="InterPro" id="IPR013320">
    <property type="entry name" value="ConA-like_dom_sf"/>
</dbReference>
<evidence type="ECO:0000256" key="2">
    <source>
        <dbReference type="ARBA" id="ARBA00022801"/>
    </source>
</evidence>
<dbReference type="PANTHER" id="PTHR42812:SF12">
    <property type="entry name" value="BETA-XYLOSIDASE-RELATED"/>
    <property type="match status" value="1"/>
</dbReference>
<dbReference type="RefSeq" id="WP_133277990.1">
    <property type="nucleotide sequence ID" value="NZ_CP037933.1"/>
</dbReference>
<keyword evidence="2 6" id="KW-0378">Hydrolase</keyword>
<dbReference type="GO" id="GO:0004553">
    <property type="term" value="F:hydrolase activity, hydrolyzing O-glycosyl compounds"/>
    <property type="evidence" value="ECO:0007669"/>
    <property type="project" value="InterPro"/>
</dbReference>
<evidence type="ECO:0000313" key="9">
    <source>
        <dbReference type="Proteomes" id="UP000291124"/>
    </source>
</evidence>